<accession>A0A068SKD2</accession>
<reference evidence="2" key="1">
    <citation type="journal article" date="2014" name="BMC Genomics">
        <title>Genome sequencing of two Neorhizobium galegae strains reveals a noeT gene responsible for the unusual acetylation of the nodulation factors.</title>
        <authorList>
            <person name="Osterman J."/>
            <person name="Marsh J."/>
            <person name="Laine P.K."/>
            <person name="Zeng Z."/>
            <person name="Alatalo E."/>
            <person name="Sullivan J.T."/>
            <person name="Young J.P."/>
            <person name="Thomas-Oates J."/>
            <person name="Paulin L."/>
            <person name="Lindstrom K."/>
        </authorList>
    </citation>
    <scope>NUCLEOTIDE SEQUENCE [LARGE SCALE GENOMIC DNA]</scope>
    <source>
        <strain evidence="2">HAMBI 540</strain>
    </source>
</reference>
<dbReference type="eggNOG" id="ENOG5030TEP">
    <property type="taxonomic scope" value="Bacteria"/>
</dbReference>
<name>A0A068SKD2_NEOGA</name>
<evidence type="ECO:0000313" key="2">
    <source>
        <dbReference type="Proteomes" id="UP000028181"/>
    </source>
</evidence>
<proteinExistence type="predicted"/>
<evidence type="ECO:0000313" key="1">
    <source>
        <dbReference type="EMBL" id="CDN46538.1"/>
    </source>
</evidence>
<keyword evidence="2" id="KW-1185">Reference proteome</keyword>
<dbReference type="AlphaFoldDB" id="A0A068SKD2"/>
<dbReference type="HOGENOM" id="CLU_1093097_0_0_5"/>
<dbReference type="PATRIC" id="fig|1028800.3.peg.351"/>
<dbReference type="GeneID" id="72711956"/>
<dbReference type="RefSeq" id="WP_038583982.1">
    <property type="nucleotide sequence ID" value="NZ_HG938353.1"/>
</dbReference>
<dbReference type="Proteomes" id="UP000028181">
    <property type="component" value="Chromosome I"/>
</dbReference>
<gene>
    <name evidence="1" type="ORF">RG540_CH03460</name>
</gene>
<organism evidence="1 2">
    <name type="scientific">Neorhizobium galegae bv. orientalis str. HAMBI 540</name>
    <dbReference type="NCBI Taxonomy" id="1028800"/>
    <lineage>
        <taxon>Bacteria</taxon>
        <taxon>Pseudomonadati</taxon>
        <taxon>Pseudomonadota</taxon>
        <taxon>Alphaproteobacteria</taxon>
        <taxon>Hyphomicrobiales</taxon>
        <taxon>Rhizobiaceae</taxon>
        <taxon>Rhizobium/Agrobacterium group</taxon>
        <taxon>Neorhizobium</taxon>
    </lineage>
</organism>
<protein>
    <submittedName>
        <fullName evidence="1">Uncharacterized protein</fullName>
    </submittedName>
</protein>
<sequence>MLLVDFVQQVDGFDALSPKEKIKVFGWYLHVHKGLASFDNEAIRTCFKQLHLTSPDVSVYLPRMASAKPPELLKERSRYRLARSVRSELDKKYGVHQTVVQVSKLLSDLPDRVPDIAERAFLREALACYRAEAFRACIVMSWNLAFDHLLRWILADTTRLADFNAAIPRRFPKKVGISVSSIDHFEELKEAEVVDVCQNASLFSKNTTEILREKLKKRNMAAHPSQVAIQQSQADDVITDLVKHGTQFNSDVQRHRTEIGLTGAAEQATRKVPFMD</sequence>
<dbReference type="EMBL" id="HG938353">
    <property type="protein sequence ID" value="CDN46538.1"/>
    <property type="molecule type" value="Genomic_DNA"/>
</dbReference>
<dbReference type="KEGG" id="ngg:RG540_CH03460"/>